<gene>
    <name evidence="1" type="ORF">MNBD_GAMMA09-552</name>
</gene>
<evidence type="ECO:0000313" key="1">
    <source>
        <dbReference type="EMBL" id="VAW62981.1"/>
    </source>
</evidence>
<sequence length="258" mass="26933">MTHSQNTPPLHATYTEKLSRSATALSSLFLLPAAAQAAIVQNNSSLTISIDDARAFDYQPVDWDVDGNSVADFRLEAFRDIFYSSGGGGASYSYGNSIPVGRLELNSVGGLGMVQAVGANAGDISDLPAGTLVGPTLDAAFQWGPSVSKRTVMSSSSYNGFATGNLFTQGHLIGFSFLGNSNQTLYGWAQISLDEAALTMTIDNWAYEDSGAGIRVGAVPVPPSLLLMLSGLAMGAGGVLRGRKAREEARKNTGEAAI</sequence>
<organism evidence="1">
    <name type="scientific">hydrothermal vent metagenome</name>
    <dbReference type="NCBI Taxonomy" id="652676"/>
    <lineage>
        <taxon>unclassified sequences</taxon>
        <taxon>metagenomes</taxon>
        <taxon>ecological metagenomes</taxon>
    </lineage>
</organism>
<dbReference type="EMBL" id="UOFI01000036">
    <property type="protein sequence ID" value="VAW62981.1"/>
    <property type="molecule type" value="Genomic_DNA"/>
</dbReference>
<accession>A0A3B0X5I5</accession>
<evidence type="ECO:0008006" key="2">
    <source>
        <dbReference type="Google" id="ProtNLM"/>
    </source>
</evidence>
<protein>
    <recommendedName>
        <fullName evidence="2">PEP-CTERM protein-sorting domain-containing protein</fullName>
    </recommendedName>
</protein>
<reference evidence="1" key="1">
    <citation type="submission" date="2018-06" db="EMBL/GenBank/DDBJ databases">
        <authorList>
            <person name="Zhirakovskaya E."/>
        </authorList>
    </citation>
    <scope>NUCLEOTIDE SEQUENCE</scope>
</reference>
<proteinExistence type="predicted"/>
<name>A0A3B0X5I5_9ZZZZ</name>
<dbReference type="AlphaFoldDB" id="A0A3B0X5I5"/>